<dbReference type="Proteomes" id="UP001153269">
    <property type="component" value="Unassembled WGS sequence"/>
</dbReference>
<protein>
    <submittedName>
        <fullName evidence="1">Uncharacterized protein</fullName>
    </submittedName>
</protein>
<gene>
    <name evidence="1" type="ORF">PLEPLA_LOCUS10941</name>
</gene>
<keyword evidence="2" id="KW-1185">Reference proteome</keyword>
<dbReference type="EMBL" id="CADEAL010000629">
    <property type="protein sequence ID" value="CAB1423023.1"/>
    <property type="molecule type" value="Genomic_DNA"/>
</dbReference>
<reference evidence="1" key="1">
    <citation type="submission" date="2020-03" db="EMBL/GenBank/DDBJ databases">
        <authorList>
            <person name="Weist P."/>
        </authorList>
    </citation>
    <scope>NUCLEOTIDE SEQUENCE</scope>
</reference>
<comment type="caution">
    <text evidence="1">The sequence shown here is derived from an EMBL/GenBank/DDBJ whole genome shotgun (WGS) entry which is preliminary data.</text>
</comment>
<evidence type="ECO:0000313" key="1">
    <source>
        <dbReference type="EMBL" id="CAB1423023.1"/>
    </source>
</evidence>
<dbReference type="AlphaFoldDB" id="A0A9N7U1U7"/>
<organism evidence="1 2">
    <name type="scientific">Pleuronectes platessa</name>
    <name type="common">European plaice</name>
    <dbReference type="NCBI Taxonomy" id="8262"/>
    <lineage>
        <taxon>Eukaryota</taxon>
        <taxon>Metazoa</taxon>
        <taxon>Chordata</taxon>
        <taxon>Craniata</taxon>
        <taxon>Vertebrata</taxon>
        <taxon>Euteleostomi</taxon>
        <taxon>Actinopterygii</taxon>
        <taxon>Neopterygii</taxon>
        <taxon>Teleostei</taxon>
        <taxon>Neoteleostei</taxon>
        <taxon>Acanthomorphata</taxon>
        <taxon>Carangaria</taxon>
        <taxon>Pleuronectiformes</taxon>
        <taxon>Pleuronectoidei</taxon>
        <taxon>Pleuronectidae</taxon>
        <taxon>Pleuronectes</taxon>
    </lineage>
</organism>
<name>A0A9N7U1U7_PLEPL</name>
<evidence type="ECO:0000313" key="2">
    <source>
        <dbReference type="Proteomes" id="UP001153269"/>
    </source>
</evidence>
<sequence length="101" mass="11534">MTTLTEFRNSFRSGKKSSTLTSLVPLVLCRQVCSSNCPLTERKNTNWFHICSEQLTFHRVKIFFLPAYQLIHQLTRFKDDENPHQNIVAGGFSCSVGPLSQ</sequence>
<accession>A0A9N7U1U7</accession>
<proteinExistence type="predicted"/>